<gene>
    <name evidence="2" type="ORF">EZH22_19995</name>
</gene>
<keyword evidence="2" id="KW-0378">Hydrolase</keyword>
<proteinExistence type="predicted"/>
<dbReference type="PRINTS" id="PR00111">
    <property type="entry name" value="ABHYDROLASE"/>
</dbReference>
<dbReference type="RefSeq" id="WP_203192219.1">
    <property type="nucleotide sequence ID" value="NZ_CP063362.1"/>
</dbReference>
<organism evidence="2 3">
    <name type="scientific">Xanthobacter dioxanivorans</name>
    <dbReference type="NCBI Taxonomy" id="2528964"/>
    <lineage>
        <taxon>Bacteria</taxon>
        <taxon>Pseudomonadati</taxon>
        <taxon>Pseudomonadota</taxon>
        <taxon>Alphaproteobacteria</taxon>
        <taxon>Hyphomicrobiales</taxon>
        <taxon>Xanthobacteraceae</taxon>
        <taxon>Xanthobacter</taxon>
    </lineage>
</organism>
<dbReference type="Gene3D" id="3.40.50.1820">
    <property type="entry name" value="alpha/beta hydrolase"/>
    <property type="match status" value="1"/>
</dbReference>
<reference evidence="2 3" key="1">
    <citation type="submission" date="2020-10" db="EMBL/GenBank/DDBJ databases">
        <title>Degradation of 1,4-Dioxane by Xanthobacter sp. YN2, via a Novel Group-2 Soluble Di-Iron Monooxygenase.</title>
        <authorList>
            <person name="Ma F."/>
            <person name="Wang Y."/>
            <person name="Yang J."/>
            <person name="Guo H."/>
            <person name="Su D."/>
            <person name="Yu L."/>
        </authorList>
    </citation>
    <scope>NUCLEOTIDE SEQUENCE [LARGE SCALE GENOMIC DNA]</scope>
    <source>
        <strain evidence="2 3">YN2</strain>
    </source>
</reference>
<evidence type="ECO:0000259" key="1">
    <source>
        <dbReference type="Pfam" id="PF00561"/>
    </source>
</evidence>
<sequence length="276" mass="29301">MGDVKMVSVNGAHLAVRIDGDADKPWMVLSNSLACTLESWRFQMPLLTRTHRVLRYDTRAHGASSAPAGPYSMDTFVDDMVGLMDHFGIGRADLIGLSLGGMTAIGLAIRAPERVARLISIAARTDTNPAFLENWDVRCAAVRAAGGMSGVADFTLARWFTPAFHAAHPEVVREAKEMILGCDMDGYIACADALRGLDYKRHLGAIRAPALFIAGREDGGAPPAEIQSMAALTPGARFAVIEAAHIVPMENPGAFNAQVESFLAETPVPAGDVASG</sequence>
<dbReference type="SUPFAM" id="SSF53474">
    <property type="entry name" value="alpha/beta-Hydrolases"/>
    <property type="match status" value="1"/>
</dbReference>
<dbReference type="InterPro" id="IPR029058">
    <property type="entry name" value="AB_hydrolase_fold"/>
</dbReference>
<dbReference type="InterPro" id="IPR000073">
    <property type="entry name" value="AB_hydrolase_1"/>
</dbReference>
<evidence type="ECO:0000313" key="3">
    <source>
        <dbReference type="Proteomes" id="UP000596427"/>
    </source>
</evidence>
<dbReference type="KEGG" id="xdi:EZH22_19995"/>
<keyword evidence="3" id="KW-1185">Reference proteome</keyword>
<dbReference type="Proteomes" id="UP000596427">
    <property type="component" value="Chromosome"/>
</dbReference>
<dbReference type="Pfam" id="PF00561">
    <property type="entry name" value="Abhydrolase_1"/>
    <property type="match status" value="1"/>
</dbReference>
<name>A0A974PKP7_9HYPH</name>
<accession>A0A974PKP7</accession>
<feature type="domain" description="AB hydrolase-1" evidence="1">
    <location>
        <begin position="25"/>
        <end position="136"/>
    </location>
</feature>
<dbReference type="GO" id="GO:0016787">
    <property type="term" value="F:hydrolase activity"/>
    <property type="evidence" value="ECO:0007669"/>
    <property type="project" value="UniProtKB-KW"/>
</dbReference>
<dbReference type="PANTHER" id="PTHR43433">
    <property type="entry name" value="HYDROLASE, ALPHA/BETA FOLD FAMILY PROTEIN"/>
    <property type="match status" value="1"/>
</dbReference>
<dbReference type="InterPro" id="IPR050471">
    <property type="entry name" value="AB_hydrolase"/>
</dbReference>
<dbReference type="AlphaFoldDB" id="A0A974PKP7"/>
<dbReference type="PANTHER" id="PTHR43433:SF5">
    <property type="entry name" value="AB HYDROLASE-1 DOMAIN-CONTAINING PROTEIN"/>
    <property type="match status" value="1"/>
</dbReference>
<protein>
    <submittedName>
        <fullName evidence="2">Alpha/beta fold hydrolase</fullName>
    </submittedName>
</protein>
<dbReference type="EMBL" id="CP063362">
    <property type="protein sequence ID" value="QRG05353.1"/>
    <property type="molecule type" value="Genomic_DNA"/>
</dbReference>
<evidence type="ECO:0000313" key="2">
    <source>
        <dbReference type="EMBL" id="QRG05353.1"/>
    </source>
</evidence>